<keyword evidence="6 10" id="KW-0418">Kinase</keyword>
<evidence type="ECO:0000256" key="5">
    <source>
        <dbReference type="ARBA" id="ARBA00022692"/>
    </source>
</evidence>
<dbReference type="SUPFAM" id="SSF47384">
    <property type="entry name" value="Homodimeric domain of signal transducing histidine kinase"/>
    <property type="match status" value="1"/>
</dbReference>
<dbReference type="Gene3D" id="3.30.565.10">
    <property type="entry name" value="Histidine kinase-like ATPase, C-terminal domain"/>
    <property type="match status" value="1"/>
</dbReference>
<evidence type="ECO:0000256" key="2">
    <source>
        <dbReference type="ARBA" id="ARBA00012438"/>
    </source>
</evidence>
<dbReference type="Pfam" id="PF00512">
    <property type="entry name" value="HisKA"/>
    <property type="match status" value="1"/>
</dbReference>
<dbReference type="GO" id="GO:0000155">
    <property type="term" value="F:phosphorelay sensor kinase activity"/>
    <property type="evidence" value="ECO:0007669"/>
    <property type="project" value="InterPro"/>
</dbReference>
<keyword evidence="4" id="KW-0808">Transferase</keyword>
<evidence type="ECO:0000256" key="1">
    <source>
        <dbReference type="ARBA" id="ARBA00000085"/>
    </source>
</evidence>
<feature type="domain" description="Histidine kinase" evidence="9">
    <location>
        <begin position="215"/>
        <end position="394"/>
    </location>
</feature>
<sequence length="435" mass="48940">MKLVDKFTLWFIAITFLVTPITSYFFCYTLVKKIDSTETARLSEVNATTASRLGKGLPANVPGKGGATDVQRLTTALPQQRTQVRKTDVYNGGVNGMESLLTVDSYVTINGGNYRISSYNYIPSSRQVISTILGTITWKLLLIVLCVVITARLVSQRILSSLRQTMKLIQGFNVKRKVQFPKTGTREFRELNAFLQKMTDKAVDEYAAVKEFSENASHELQTPLAILRNKLELLSETNIGEEQAALLGDMQNAIEKLTKINRSLTLLARMENNEYAVSENIKFCRVVKDVLSAYEDRIELKNLSVRSDFEKNVLLKIHPVLADMLINNLLGNAVRHNVQDGHIDISLTQRKLEIRNTGLPPEMPTHELFQRFKKSNQCSESVGLGLSIVKQICEVCGFYISYHYSDQLHTVTVQFRSQPREAVRAVPGVSLVNSE</sequence>
<dbReference type="PROSITE" id="PS50109">
    <property type="entry name" value="HIS_KIN"/>
    <property type="match status" value="1"/>
</dbReference>
<dbReference type="Proteomes" id="UP000316778">
    <property type="component" value="Unassembled WGS sequence"/>
</dbReference>
<comment type="caution">
    <text evidence="10">The sequence shown here is derived from an EMBL/GenBank/DDBJ whole genome shotgun (WGS) entry which is preliminary data.</text>
</comment>
<dbReference type="SMART" id="SM00387">
    <property type="entry name" value="HATPase_c"/>
    <property type="match status" value="1"/>
</dbReference>
<evidence type="ECO:0000313" key="10">
    <source>
        <dbReference type="EMBL" id="TWI84029.1"/>
    </source>
</evidence>
<organism evidence="10 11">
    <name type="scientific">Chitinophaga japonensis</name>
    <name type="common">Flexibacter japonensis</name>
    <dbReference type="NCBI Taxonomy" id="104662"/>
    <lineage>
        <taxon>Bacteria</taxon>
        <taxon>Pseudomonadati</taxon>
        <taxon>Bacteroidota</taxon>
        <taxon>Chitinophagia</taxon>
        <taxon>Chitinophagales</taxon>
        <taxon>Chitinophagaceae</taxon>
        <taxon>Chitinophaga</taxon>
    </lineage>
</organism>
<dbReference type="InterPro" id="IPR003594">
    <property type="entry name" value="HATPase_dom"/>
</dbReference>
<feature type="transmembrane region" description="Helical" evidence="8">
    <location>
        <begin position="7"/>
        <end position="31"/>
    </location>
</feature>
<protein>
    <recommendedName>
        <fullName evidence="2">histidine kinase</fullName>
        <ecNumber evidence="2">2.7.13.3</ecNumber>
    </recommendedName>
</protein>
<comment type="catalytic activity">
    <reaction evidence="1">
        <text>ATP + protein L-histidine = ADP + protein N-phospho-L-histidine.</text>
        <dbReference type="EC" id="2.7.13.3"/>
    </reaction>
</comment>
<dbReference type="PANTHER" id="PTHR45436:SF5">
    <property type="entry name" value="SENSOR HISTIDINE KINASE TRCS"/>
    <property type="match status" value="1"/>
</dbReference>
<accession>A0A562SRZ5</accession>
<keyword evidence="3" id="KW-0597">Phosphoprotein</keyword>
<dbReference type="Gene3D" id="1.10.287.130">
    <property type="match status" value="1"/>
</dbReference>
<dbReference type="OrthoDB" id="1522504at2"/>
<dbReference type="AlphaFoldDB" id="A0A562SRZ5"/>
<dbReference type="SMART" id="SM00388">
    <property type="entry name" value="HisKA"/>
    <property type="match status" value="1"/>
</dbReference>
<keyword evidence="7 8" id="KW-1133">Transmembrane helix</keyword>
<proteinExistence type="predicted"/>
<evidence type="ECO:0000256" key="7">
    <source>
        <dbReference type="ARBA" id="ARBA00022989"/>
    </source>
</evidence>
<evidence type="ECO:0000256" key="6">
    <source>
        <dbReference type="ARBA" id="ARBA00022777"/>
    </source>
</evidence>
<evidence type="ECO:0000259" key="9">
    <source>
        <dbReference type="PROSITE" id="PS50109"/>
    </source>
</evidence>
<dbReference type="InterPro" id="IPR005467">
    <property type="entry name" value="His_kinase_dom"/>
</dbReference>
<dbReference type="PANTHER" id="PTHR45436">
    <property type="entry name" value="SENSOR HISTIDINE KINASE YKOH"/>
    <property type="match status" value="1"/>
</dbReference>
<dbReference type="RefSeq" id="WP_145717544.1">
    <property type="nucleotide sequence ID" value="NZ_BAAAFY010000002.1"/>
</dbReference>
<evidence type="ECO:0000256" key="8">
    <source>
        <dbReference type="SAM" id="Phobius"/>
    </source>
</evidence>
<feature type="transmembrane region" description="Helical" evidence="8">
    <location>
        <begin position="128"/>
        <end position="154"/>
    </location>
</feature>
<name>A0A562SRZ5_CHIJA</name>
<keyword evidence="11" id="KW-1185">Reference proteome</keyword>
<dbReference type="CDD" id="cd00082">
    <property type="entry name" value="HisKA"/>
    <property type="match status" value="1"/>
</dbReference>
<gene>
    <name evidence="10" type="ORF">LX66_4391</name>
</gene>
<dbReference type="GO" id="GO:0005886">
    <property type="term" value="C:plasma membrane"/>
    <property type="evidence" value="ECO:0007669"/>
    <property type="project" value="TreeGrafter"/>
</dbReference>
<evidence type="ECO:0000256" key="4">
    <source>
        <dbReference type="ARBA" id="ARBA00022679"/>
    </source>
</evidence>
<dbReference type="InterPro" id="IPR036890">
    <property type="entry name" value="HATPase_C_sf"/>
</dbReference>
<dbReference type="InterPro" id="IPR050428">
    <property type="entry name" value="TCS_sensor_his_kinase"/>
</dbReference>
<keyword evidence="5 8" id="KW-0812">Transmembrane</keyword>
<evidence type="ECO:0000256" key="3">
    <source>
        <dbReference type="ARBA" id="ARBA00022553"/>
    </source>
</evidence>
<dbReference type="Pfam" id="PF02518">
    <property type="entry name" value="HATPase_c"/>
    <property type="match status" value="1"/>
</dbReference>
<dbReference type="InterPro" id="IPR003661">
    <property type="entry name" value="HisK_dim/P_dom"/>
</dbReference>
<reference evidence="10 11" key="1">
    <citation type="journal article" date="2013" name="Stand. Genomic Sci.">
        <title>Genomic Encyclopedia of Type Strains, Phase I: The one thousand microbial genomes (KMG-I) project.</title>
        <authorList>
            <person name="Kyrpides N.C."/>
            <person name="Woyke T."/>
            <person name="Eisen J.A."/>
            <person name="Garrity G."/>
            <person name="Lilburn T.G."/>
            <person name="Beck B.J."/>
            <person name="Whitman W.B."/>
            <person name="Hugenholtz P."/>
            <person name="Klenk H.P."/>
        </authorList>
    </citation>
    <scope>NUCLEOTIDE SEQUENCE [LARGE SCALE GENOMIC DNA]</scope>
    <source>
        <strain evidence="10 11">DSM 13484</strain>
    </source>
</reference>
<dbReference type="EC" id="2.7.13.3" evidence="2"/>
<dbReference type="SUPFAM" id="SSF55874">
    <property type="entry name" value="ATPase domain of HSP90 chaperone/DNA topoisomerase II/histidine kinase"/>
    <property type="match status" value="1"/>
</dbReference>
<dbReference type="InterPro" id="IPR036097">
    <property type="entry name" value="HisK_dim/P_sf"/>
</dbReference>
<evidence type="ECO:0000313" key="11">
    <source>
        <dbReference type="Proteomes" id="UP000316778"/>
    </source>
</evidence>
<keyword evidence="8" id="KW-0472">Membrane</keyword>
<dbReference type="EMBL" id="VLLG01000005">
    <property type="protein sequence ID" value="TWI84029.1"/>
    <property type="molecule type" value="Genomic_DNA"/>
</dbReference>